<dbReference type="SUPFAM" id="SSF52540">
    <property type="entry name" value="P-loop containing nucleoside triphosphate hydrolases"/>
    <property type="match status" value="1"/>
</dbReference>
<dbReference type="Proteomes" id="UP000481252">
    <property type="component" value="Unassembled WGS sequence"/>
</dbReference>
<dbReference type="Pfam" id="PF24389">
    <property type="entry name" value="ORC-CDC6-like"/>
    <property type="match status" value="1"/>
</dbReference>
<dbReference type="InterPro" id="IPR056955">
    <property type="entry name" value="ORC-CDC6-like"/>
</dbReference>
<proteinExistence type="predicted"/>
<dbReference type="RefSeq" id="WP_165121388.1">
    <property type="nucleotide sequence ID" value="NZ_JAAKZG010000023.1"/>
</dbReference>
<gene>
    <name evidence="1" type="ORF">G6N74_28580</name>
</gene>
<dbReference type="AlphaFoldDB" id="A0A7C9RC74"/>
<organism evidence="1 2">
    <name type="scientific">Mesorhizobium zhangyense</name>
    <dbReference type="NCBI Taxonomy" id="1776730"/>
    <lineage>
        <taxon>Bacteria</taxon>
        <taxon>Pseudomonadati</taxon>
        <taxon>Pseudomonadota</taxon>
        <taxon>Alphaproteobacteria</taxon>
        <taxon>Hyphomicrobiales</taxon>
        <taxon>Phyllobacteriaceae</taxon>
        <taxon>Mesorhizobium</taxon>
    </lineage>
</organism>
<evidence type="ECO:0000313" key="2">
    <source>
        <dbReference type="Proteomes" id="UP000481252"/>
    </source>
</evidence>
<reference evidence="1 2" key="1">
    <citation type="submission" date="2020-02" db="EMBL/GenBank/DDBJ databases">
        <title>Genome sequence of the type strain CGMCC 1.15528 of Mesorhizobium zhangyense.</title>
        <authorList>
            <person name="Gao J."/>
            <person name="Sun J."/>
        </authorList>
    </citation>
    <scope>NUCLEOTIDE SEQUENCE [LARGE SCALE GENOMIC DNA]</scope>
    <source>
        <strain evidence="1 2">CGMCC 1.15528</strain>
    </source>
</reference>
<dbReference type="InterPro" id="IPR027417">
    <property type="entry name" value="P-loop_NTPase"/>
</dbReference>
<sequence length="628" mass="69361">MNTLMSAPSVFESFNARNLDPTQVAQRFIPPRQFDELILRNHSIVVGPRGSGKTTLLKMLQLPALASWKHQDADRFRMKIDFTGVFVAADISWGAQLTALGEARLSDNLRTLLGFSAFTTHMLSALVRAMKEAMSSAIAEVPSLARLYVNLDRETIAALVRSLAKEWELTPELPTLFALQTALQGRLSRIAQIANQLALVGAHELDPNAAETRFLYLDALSSVSFGIEQFNTYADQPYRKWALLFDELEIAPQAIRQALLKALRSTNSNLLFKLSLSPYHQDAGLLNTAIAAMPAQDYQPIELWYARKEQGFQFSRALVEAMIADAGCTGVAPEDIFGAASIAMREEASSAQSSDYRPGTDLHKRYKRLAIKDPSFAAYISENRVDLDRMHELPSAERASIIRKVTSIVMVREAYRSEPQVIGGGQRLGRSRKNANIYYGVDALLAVVEGNPRWLIGLMGPMIRRFKDDGQRVPRAVQATAISTAANRFRALLRTIPYVPDGTSPFRHKQMASRGLLTLLDALGTRFRRHIIIDDFSPDPVLSFTVDANISDGLLLALGRALNAGAIILVPDSGAEAIASSIRGKRFRLSYMLATSYDLPLLLGREGSIQRLLADDRESSVPLFGGEL</sequence>
<name>A0A7C9RC74_9HYPH</name>
<accession>A0A7C9RC74</accession>
<comment type="caution">
    <text evidence="1">The sequence shown here is derived from an EMBL/GenBank/DDBJ whole genome shotgun (WGS) entry which is preliminary data.</text>
</comment>
<protein>
    <submittedName>
        <fullName evidence="1">Uncharacterized protein</fullName>
    </submittedName>
</protein>
<keyword evidence="2" id="KW-1185">Reference proteome</keyword>
<evidence type="ECO:0000313" key="1">
    <source>
        <dbReference type="EMBL" id="NGN45017.1"/>
    </source>
</evidence>
<dbReference type="EMBL" id="JAAKZG010000023">
    <property type="protein sequence ID" value="NGN45017.1"/>
    <property type="molecule type" value="Genomic_DNA"/>
</dbReference>